<evidence type="ECO:0000313" key="2">
    <source>
        <dbReference type="Proteomes" id="UP000297951"/>
    </source>
</evidence>
<evidence type="ECO:0000313" key="1">
    <source>
        <dbReference type="EMBL" id="TFU23484.1"/>
    </source>
</evidence>
<dbReference type="EMBL" id="SPQC01000007">
    <property type="protein sequence ID" value="TFU23484.1"/>
    <property type="molecule type" value="Genomic_DNA"/>
</dbReference>
<organism evidence="1 2">
    <name type="scientific">Rothia nasimurium</name>
    <dbReference type="NCBI Taxonomy" id="85336"/>
    <lineage>
        <taxon>Bacteria</taxon>
        <taxon>Bacillati</taxon>
        <taxon>Actinomycetota</taxon>
        <taxon>Actinomycetes</taxon>
        <taxon>Micrococcales</taxon>
        <taxon>Micrococcaceae</taxon>
        <taxon>Rothia</taxon>
    </lineage>
</organism>
<name>A0A4Y9F6M7_9MICC</name>
<dbReference type="Proteomes" id="UP000297951">
    <property type="component" value="Unassembled WGS sequence"/>
</dbReference>
<dbReference type="AlphaFoldDB" id="A0A4Y9F6M7"/>
<protein>
    <submittedName>
        <fullName evidence="1">Uncharacterized protein</fullName>
    </submittedName>
</protein>
<accession>A0A4Y9F6M7</accession>
<reference evidence="1 2" key="1">
    <citation type="submission" date="2019-03" db="EMBL/GenBank/DDBJ databases">
        <title>Diversity of the mouse oral microbiome.</title>
        <authorList>
            <person name="Joseph S."/>
            <person name="Aduse-Opoku J."/>
            <person name="Curtis M."/>
            <person name="Wade W."/>
            <person name="Hashim A."/>
        </authorList>
    </citation>
    <scope>NUCLEOTIDE SEQUENCE [LARGE SCALE GENOMIC DNA]</scope>
    <source>
        <strain evidence="2">irhom_31</strain>
    </source>
</reference>
<gene>
    <name evidence="1" type="ORF">E4U03_02835</name>
</gene>
<proteinExistence type="predicted"/>
<comment type="caution">
    <text evidence="1">The sequence shown here is derived from an EMBL/GenBank/DDBJ whole genome shotgun (WGS) entry which is preliminary data.</text>
</comment>
<dbReference type="RefSeq" id="WP_135011480.1">
    <property type="nucleotide sequence ID" value="NZ_JADGLK010000007.1"/>
</dbReference>
<sequence length="88" mass="9877">MPNNTPHTLTITKRPRHHYSAAGSAPEFEDLYQAHITNPTGETLCTFYYLALPGETTALQAKLEQLGYSIPEELLPKPLAPTYKLHQK</sequence>